<keyword evidence="3 8" id="KW-0436">Ligase</keyword>
<feature type="domain" description="Lipoyl-binding" evidence="9">
    <location>
        <begin position="1080"/>
        <end position="1149"/>
    </location>
</feature>
<proteinExistence type="predicted"/>
<keyword evidence="14" id="KW-1185">Reference proteome</keyword>
<keyword evidence="13" id="KW-0670">Pyruvate</keyword>
<dbReference type="PROSITE" id="PS50968">
    <property type="entry name" value="BIOTINYL_LIPOYL"/>
    <property type="match status" value="1"/>
</dbReference>
<evidence type="ECO:0000256" key="4">
    <source>
        <dbReference type="ARBA" id="ARBA00022723"/>
    </source>
</evidence>
<dbReference type="Proteomes" id="UP000601099">
    <property type="component" value="Unassembled WGS sequence"/>
</dbReference>
<keyword evidence="7 8" id="KW-0092">Biotin</keyword>
<dbReference type="Pfam" id="PF00289">
    <property type="entry name" value="Biotin_carb_N"/>
    <property type="match status" value="1"/>
</dbReference>
<dbReference type="Gene3D" id="3.30.470.20">
    <property type="entry name" value="ATP-grasp fold, B domain"/>
    <property type="match status" value="1"/>
</dbReference>
<dbReference type="Pfam" id="PF02786">
    <property type="entry name" value="CPSase_L_D2"/>
    <property type="match status" value="1"/>
</dbReference>
<dbReference type="NCBIfam" id="NF009554">
    <property type="entry name" value="PRK12999.1"/>
    <property type="match status" value="1"/>
</dbReference>
<dbReference type="NCBIfam" id="TIGR01235">
    <property type="entry name" value="pyruv_carbox"/>
    <property type="match status" value="1"/>
</dbReference>
<dbReference type="InterPro" id="IPR000089">
    <property type="entry name" value="Biotin_lipoyl"/>
</dbReference>
<dbReference type="PROSITE" id="PS00866">
    <property type="entry name" value="CPSASE_1"/>
    <property type="match status" value="1"/>
</dbReference>
<dbReference type="PROSITE" id="PS50975">
    <property type="entry name" value="ATP_GRASP"/>
    <property type="match status" value="1"/>
</dbReference>
<dbReference type="InterPro" id="IPR005481">
    <property type="entry name" value="BC-like_N"/>
</dbReference>
<dbReference type="PROSITE" id="PS50979">
    <property type="entry name" value="BC"/>
    <property type="match status" value="1"/>
</dbReference>
<keyword evidence="6 8" id="KW-0067">ATP-binding</keyword>
<dbReference type="Pfam" id="PF00364">
    <property type="entry name" value="Biotin_lipoyl"/>
    <property type="match status" value="1"/>
</dbReference>
<evidence type="ECO:0000256" key="5">
    <source>
        <dbReference type="ARBA" id="ARBA00022741"/>
    </source>
</evidence>
<evidence type="ECO:0000256" key="2">
    <source>
        <dbReference type="ARBA" id="ARBA00013057"/>
    </source>
</evidence>
<dbReference type="PROSITE" id="PS00867">
    <property type="entry name" value="CPSASE_2"/>
    <property type="match status" value="1"/>
</dbReference>
<dbReference type="CDD" id="cd06850">
    <property type="entry name" value="biotinyl_domain"/>
    <property type="match status" value="1"/>
</dbReference>
<dbReference type="InterPro" id="IPR005482">
    <property type="entry name" value="Biotin_COase_C"/>
</dbReference>
<sequence>MNIRKLLVANRGEIAIRVLRAATELGIPTVAIYTYEDRYSLHRYKADEAYQVGRDDEPLKPYLDIEGLIRTAKENGVNAIHPGYGFLSENATLARRCREEDIIFIGPRPEVMEALGDKVAAKRVAVECQVPIIESSRQDLNSFEIALEEAHRIGYPVMLKAASGGGGRGMRVIRDDDQLEKGFFEARNEALKAFGDDTVFLEKFVEQPKHIEVQLVADNHGGLMHLYERDCSVQRRYQKVVEVAPSLNLPDHMRHLLYEYALRLGRAVNYNNVGTVEFLVNPEHDRIYFIEVNPRIQVEHTVTEMITGVDLIKTQLYIAAGYRLTDPEIGLGPDVKPLKTGYAIQCRITTEDPEQDFKPDYGTITAYRSAGGFGIRLDQGSVYTGVKVSPFFDSLLVKVSAHAPTLASAAQKMARTLDEFRVRGVNTNIQFLQNIIAHPVFMAGEANVDFIKDHAELFRFKARQDRATKVLNFLGDVVVNGNPDVKGHIDPKRELRKPRLPEYNRDAPITPGTKDKLTELGPEKFAQWLRQDKQIHYTDTTLRDAHQSLLATRMRTYDMLKVAERYARQHPQIFSLECWGGATFDVALRFLHEDPWERLAKLRKAVPNILLQMLIRGANGVGYKAYPDNLTERFVQQAAETGIDVFRIFDSLNWMPGMESCINFVRNKTDRLAEASICYTGDILDPRRNQKYNLDYYLRLARQIEEAGAHILCIKDMAGLLKPYAATELITALRDTVQMPIHLHTHDTSSLQPATYLKAVEAGVDVIDVALGSLSGLTSQPNFNSVVEMLRGQERHREFDQQSLNEFSNYWETVREYYYPFESGLKAGTSEVFQHEIPGGQYSNLRPQAAALGLLDKFETVKTTFADVNQLFGDIVKVTPSSKVVGDMALFLVSNNLTTQDVLEKGATLNFPESVRELFRGDIGQPEGGWPRDVQQVILKDEQPFTDRPNEHLAPIDFDQEWQRFEKKFGQRGKFTDVLSWLLYPKVFEQYWAHLQQYGEVSVVPTPVFYYGLQPGEETIIDIARGKSIIVGLQSIGPVNEDGCRTMFFTLNGQQRNLEIRDTSVEVKRIQNPKADKANVKQVGAPLQGLLSRVLVENGQEVRKNAPLFIIEAMKMETTITAPQDTKVQTINLTEGTLVNADDLVLTLG</sequence>
<evidence type="ECO:0000256" key="6">
    <source>
        <dbReference type="ARBA" id="ARBA00022840"/>
    </source>
</evidence>
<dbReference type="EC" id="6.4.1.1" evidence="2 8"/>
<dbReference type="InterPro" id="IPR003379">
    <property type="entry name" value="Carboxylase_cons_dom"/>
</dbReference>
<evidence type="ECO:0000259" key="9">
    <source>
        <dbReference type="PROSITE" id="PS50968"/>
    </source>
</evidence>
<reference evidence="13 14" key="1">
    <citation type="submission" date="2020-11" db="EMBL/GenBank/DDBJ databases">
        <title>Hymenobacter sp.</title>
        <authorList>
            <person name="Kim M.K."/>
        </authorList>
    </citation>
    <scope>NUCLEOTIDE SEQUENCE [LARGE SCALE GENOMIC DNA]</scope>
    <source>
        <strain evidence="13 14">BT594</strain>
    </source>
</reference>
<comment type="cofactor">
    <cofactor evidence="1 8">
        <name>biotin</name>
        <dbReference type="ChEBI" id="CHEBI:57586"/>
    </cofactor>
</comment>
<dbReference type="EMBL" id="JADWYK010000009">
    <property type="protein sequence ID" value="MBG8554887.1"/>
    <property type="molecule type" value="Genomic_DNA"/>
</dbReference>
<dbReference type="Gene3D" id="3.10.600.10">
    <property type="entry name" value="pyruvate carboxylase f1077a mutant domain"/>
    <property type="match status" value="1"/>
</dbReference>
<dbReference type="PANTHER" id="PTHR43778:SF2">
    <property type="entry name" value="PYRUVATE CARBOXYLASE, MITOCHONDRIAL"/>
    <property type="match status" value="1"/>
</dbReference>
<evidence type="ECO:0000256" key="3">
    <source>
        <dbReference type="ARBA" id="ARBA00022598"/>
    </source>
</evidence>
<dbReference type="SMART" id="SM00878">
    <property type="entry name" value="Biotin_carb_C"/>
    <property type="match status" value="1"/>
</dbReference>
<dbReference type="Pfam" id="PF02785">
    <property type="entry name" value="Biotin_carb_C"/>
    <property type="match status" value="1"/>
</dbReference>
<evidence type="ECO:0000256" key="8">
    <source>
        <dbReference type="PIRNR" id="PIRNR001594"/>
    </source>
</evidence>
<keyword evidence="5 8" id="KW-0547">Nucleotide-binding</keyword>
<comment type="caution">
    <text evidence="13">The sequence shown here is derived from an EMBL/GenBank/DDBJ whole genome shotgun (WGS) entry which is preliminary data.</text>
</comment>
<dbReference type="SUPFAM" id="SSF56059">
    <property type="entry name" value="Glutathione synthetase ATP-binding domain-like"/>
    <property type="match status" value="1"/>
</dbReference>
<dbReference type="GO" id="GO:0004736">
    <property type="term" value="F:pyruvate carboxylase activity"/>
    <property type="evidence" value="ECO:0007669"/>
    <property type="project" value="UniProtKB-EC"/>
</dbReference>
<evidence type="ECO:0000313" key="14">
    <source>
        <dbReference type="Proteomes" id="UP000601099"/>
    </source>
</evidence>
<dbReference type="CDD" id="cd07937">
    <property type="entry name" value="DRE_TIM_PC_TC_5S"/>
    <property type="match status" value="1"/>
</dbReference>
<dbReference type="InterPro" id="IPR005930">
    <property type="entry name" value="Pyruv_COase"/>
</dbReference>
<dbReference type="SUPFAM" id="SSF51246">
    <property type="entry name" value="Rudiment single hybrid motif"/>
    <property type="match status" value="1"/>
</dbReference>
<evidence type="ECO:0000259" key="10">
    <source>
        <dbReference type="PROSITE" id="PS50975"/>
    </source>
</evidence>
<dbReference type="InterPro" id="IPR011054">
    <property type="entry name" value="Rudment_hybrid_motif"/>
</dbReference>
<dbReference type="NCBIfam" id="NF006761">
    <property type="entry name" value="PRK09282.1"/>
    <property type="match status" value="1"/>
</dbReference>
<name>A0ABS0L438_9BACT</name>
<dbReference type="InterPro" id="IPR055268">
    <property type="entry name" value="PCB-like"/>
</dbReference>
<dbReference type="SUPFAM" id="SSF89000">
    <property type="entry name" value="post-HMGL domain-like"/>
    <property type="match status" value="1"/>
</dbReference>
<dbReference type="InterPro" id="IPR013785">
    <property type="entry name" value="Aldolase_TIM"/>
</dbReference>
<dbReference type="PROSITE" id="PS50991">
    <property type="entry name" value="PYR_CT"/>
    <property type="match status" value="1"/>
</dbReference>
<feature type="domain" description="Biotin carboxylation" evidence="11">
    <location>
        <begin position="2"/>
        <end position="456"/>
    </location>
</feature>
<evidence type="ECO:0000259" key="11">
    <source>
        <dbReference type="PROSITE" id="PS50979"/>
    </source>
</evidence>
<evidence type="ECO:0000256" key="7">
    <source>
        <dbReference type="ARBA" id="ARBA00023267"/>
    </source>
</evidence>
<dbReference type="SUPFAM" id="SSF51230">
    <property type="entry name" value="Single hybrid motif"/>
    <property type="match status" value="1"/>
</dbReference>
<dbReference type="SUPFAM" id="SSF51569">
    <property type="entry name" value="Aldolase"/>
    <property type="match status" value="1"/>
</dbReference>
<evidence type="ECO:0000313" key="13">
    <source>
        <dbReference type="EMBL" id="MBG8554887.1"/>
    </source>
</evidence>
<dbReference type="Pfam" id="PF00682">
    <property type="entry name" value="HMGL-like"/>
    <property type="match status" value="1"/>
</dbReference>
<dbReference type="PANTHER" id="PTHR43778">
    <property type="entry name" value="PYRUVATE CARBOXYLASE"/>
    <property type="match status" value="1"/>
</dbReference>
<protein>
    <recommendedName>
        <fullName evidence="2 8">Pyruvate carboxylase</fullName>
        <ecNumber evidence="2 8">6.4.1.1</ecNumber>
    </recommendedName>
</protein>
<dbReference type="InterPro" id="IPR011761">
    <property type="entry name" value="ATP-grasp"/>
</dbReference>
<organism evidence="13 14">
    <name type="scientific">Hymenobacter guriensis</name>
    <dbReference type="NCBI Taxonomy" id="2793065"/>
    <lineage>
        <taxon>Bacteria</taxon>
        <taxon>Pseudomonadati</taxon>
        <taxon>Bacteroidota</taxon>
        <taxon>Cytophagia</taxon>
        <taxon>Cytophagales</taxon>
        <taxon>Hymenobacteraceae</taxon>
        <taxon>Hymenobacter</taxon>
    </lineage>
</organism>
<evidence type="ECO:0000256" key="1">
    <source>
        <dbReference type="ARBA" id="ARBA00001953"/>
    </source>
</evidence>
<dbReference type="RefSeq" id="WP_196955904.1">
    <property type="nucleotide sequence ID" value="NZ_JADWYK010000009.1"/>
</dbReference>
<feature type="domain" description="ATP-grasp" evidence="10">
    <location>
        <begin position="122"/>
        <end position="320"/>
    </location>
</feature>
<dbReference type="InterPro" id="IPR016185">
    <property type="entry name" value="PreATP-grasp_dom_sf"/>
</dbReference>
<dbReference type="Pfam" id="PF02436">
    <property type="entry name" value="PYC_OADA"/>
    <property type="match status" value="1"/>
</dbReference>
<dbReference type="InterPro" id="IPR005479">
    <property type="entry name" value="CPAse_ATP-bd"/>
</dbReference>
<dbReference type="SUPFAM" id="SSF52440">
    <property type="entry name" value="PreATP-grasp domain"/>
    <property type="match status" value="1"/>
</dbReference>
<dbReference type="InterPro" id="IPR011053">
    <property type="entry name" value="Single_hybrid_motif"/>
</dbReference>
<dbReference type="Gene3D" id="2.40.50.100">
    <property type="match status" value="1"/>
</dbReference>
<dbReference type="InterPro" id="IPR011764">
    <property type="entry name" value="Biotin_carboxylation_dom"/>
</dbReference>
<comment type="catalytic activity">
    <reaction evidence="8">
        <text>hydrogencarbonate + pyruvate + ATP = oxaloacetate + ADP + phosphate + H(+)</text>
        <dbReference type="Rhea" id="RHEA:20844"/>
        <dbReference type="ChEBI" id="CHEBI:15361"/>
        <dbReference type="ChEBI" id="CHEBI:15378"/>
        <dbReference type="ChEBI" id="CHEBI:16452"/>
        <dbReference type="ChEBI" id="CHEBI:17544"/>
        <dbReference type="ChEBI" id="CHEBI:30616"/>
        <dbReference type="ChEBI" id="CHEBI:43474"/>
        <dbReference type="ChEBI" id="CHEBI:456216"/>
        <dbReference type="EC" id="6.4.1.1"/>
    </reaction>
</comment>
<dbReference type="InterPro" id="IPR000891">
    <property type="entry name" value="PYR_CT"/>
</dbReference>
<dbReference type="Gene3D" id="3.20.20.70">
    <property type="entry name" value="Aldolase class I"/>
    <property type="match status" value="1"/>
</dbReference>
<gene>
    <name evidence="13" type="ORF">I5L79_15125</name>
</gene>
<feature type="domain" description="Pyruvate carboxyltransferase" evidence="12">
    <location>
        <begin position="535"/>
        <end position="805"/>
    </location>
</feature>
<accession>A0ABS0L438</accession>
<comment type="function">
    <text evidence="8">Catalyzes a 2-step reaction, involving the ATP-dependent carboxylation of the covalently attached biotin in the first step and the transfer of the carboxyl group to pyruvate in the second.</text>
</comment>
<dbReference type="PIRSF" id="PIRSF001594">
    <property type="entry name" value="Pyruv_carbox"/>
    <property type="match status" value="1"/>
</dbReference>
<evidence type="ECO:0000259" key="12">
    <source>
        <dbReference type="PROSITE" id="PS50991"/>
    </source>
</evidence>
<keyword evidence="4" id="KW-0479">Metal-binding</keyword>